<dbReference type="Proteomes" id="UP000681594">
    <property type="component" value="Unassembled WGS sequence"/>
</dbReference>
<sequence>MTRRGSLSLTSAAALTGLAALTGCAVAQEPWPNLNDAEAQLRGALESLNRAPNRFAGHKAEAERLIRGALTEIEMAKQSFR</sequence>
<protein>
    <submittedName>
        <fullName evidence="2">Uncharacterized protein</fullName>
    </submittedName>
</protein>
<dbReference type="RefSeq" id="WP_209380082.1">
    <property type="nucleotide sequence ID" value="NZ_JAGIZB010000012.1"/>
</dbReference>
<keyword evidence="3" id="KW-1185">Reference proteome</keyword>
<comment type="caution">
    <text evidence="2">The sequence shown here is derived from an EMBL/GenBank/DDBJ whole genome shotgun (WGS) entry which is preliminary data.</text>
</comment>
<feature type="chain" id="PRO_5047408254" evidence="1">
    <location>
        <begin position="28"/>
        <end position="81"/>
    </location>
</feature>
<dbReference type="EMBL" id="JAGIZB010000012">
    <property type="protein sequence ID" value="MBP0445815.1"/>
    <property type="molecule type" value="Genomic_DNA"/>
</dbReference>
<reference evidence="2 3" key="1">
    <citation type="submission" date="2021-03" db="EMBL/GenBank/DDBJ databases">
        <authorList>
            <person name="So Y."/>
        </authorList>
    </citation>
    <scope>NUCLEOTIDE SEQUENCE [LARGE SCALE GENOMIC DNA]</scope>
    <source>
        <strain evidence="2 3">SSH11</strain>
    </source>
</reference>
<gene>
    <name evidence="2" type="ORF">J8J14_13625</name>
</gene>
<dbReference type="PROSITE" id="PS51257">
    <property type="entry name" value="PROKAR_LIPOPROTEIN"/>
    <property type="match status" value="1"/>
</dbReference>
<feature type="signal peptide" evidence="1">
    <location>
        <begin position="1"/>
        <end position="27"/>
    </location>
</feature>
<keyword evidence="1" id="KW-0732">Signal</keyword>
<proteinExistence type="predicted"/>
<name>A0ABS4AFK2_9PROT</name>
<evidence type="ECO:0000313" key="2">
    <source>
        <dbReference type="EMBL" id="MBP0445815.1"/>
    </source>
</evidence>
<organism evidence="2 3">
    <name type="scientific">Pararoseomonas baculiformis</name>
    <dbReference type="NCBI Taxonomy" id="2820812"/>
    <lineage>
        <taxon>Bacteria</taxon>
        <taxon>Pseudomonadati</taxon>
        <taxon>Pseudomonadota</taxon>
        <taxon>Alphaproteobacteria</taxon>
        <taxon>Acetobacterales</taxon>
        <taxon>Acetobacteraceae</taxon>
        <taxon>Pararoseomonas</taxon>
    </lineage>
</organism>
<accession>A0ABS4AFK2</accession>
<evidence type="ECO:0000256" key="1">
    <source>
        <dbReference type="SAM" id="SignalP"/>
    </source>
</evidence>
<evidence type="ECO:0000313" key="3">
    <source>
        <dbReference type="Proteomes" id="UP000681594"/>
    </source>
</evidence>